<feature type="binding site" evidence="9">
    <location>
        <position position="107"/>
    </location>
    <ligand>
        <name>oxalate</name>
        <dbReference type="ChEBI" id="CHEBI:30623"/>
    </ligand>
</feature>
<sequence>MKLVFFFILCLWAFLSQAIVEDFCVADYSLPNGPSGYACKDPAKLTLNDFVFHGLGVPGNTSNIYKAAVTPAFSSEFPAFNGLGLAMARLDFAVGGVVALHVHRTSEVLILVKGEIIAGFISTNNTAYYKKLKVGDVMIFPQSLLHFQVNVGKTPALAFVTLNSAKPGLQFIDDSLFAGDFPPWLVEKTMLLDHDELSSHSLVCSKIDTQGAAAD</sequence>
<dbReference type="OrthoDB" id="1921208at2759"/>
<keyword evidence="5 9" id="KW-0479">Metal-binding</keyword>
<protein>
    <recommendedName>
        <fullName evidence="12">Germin-like protein</fullName>
    </recommendedName>
</protein>
<evidence type="ECO:0000256" key="3">
    <source>
        <dbReference type="ARBA" id="ARBA00022523"/>
    </source>
</evidence>
<dbReference type="AlphaFoldDB" id="A0A9Q1K5U9"/>
<accession>A0A9Q1K5U9</accession>
<evidence type="ECO:0000256" key="8">
    <source>
        <dbReference type="ARBA" id="ARBA00023211"/>
    </source>
</evidence>
<evidence type="ECO:0000256" key="9">
    <source>
        <dbReference type="PIRSR" id="PIRSR601929-1"/>
    </source>
</evidence>
<keyword evidence="8 9" id="KW-0464">Manganese</keyword>
<comment type="similarity">
    <text evidence="2 12">Belongs to the germin family.</text>
</comment>
<keyword evidence="7 11" id="KW-1015">Disulfide bond</keyword>
<evidence type="ECO:0000256" key="10">
    <source>
        <dbReference type="PIRSR" id="PIRSR601929-2"/>
    </source>
</evidence>
<proteinExistence type="inferred from homology"/>
<keyword evidence="6 12" id="KW-0732">Signal</keyword>
<organism evidence="14 15">
    <name type="scientific">Carnegiea gigantea</name>
    <dbReference type="NCBI Taxonomy" id="171969"/>
    <lineage>
        <taxon>Eukaryota</taxon>
        <taxon>Viridiplantae</taxon>
        <taxon>Streptophyta</taxon>
        <taxon>Embryophyta</taxon>
        <taxon>Tracheophyta</taxon>
        <taxon>Spermatophyta</taxon>
        <taxon>Magnoliopsida</taxon>
        <taxon>eudicotyledons</taxon>
        <taxon>Gunneridae</taxon>
        <taxon>Pentapetalae</taxon>
        <taxon>Caryophyllales</taxon>
        <taxon>Cactineae</taxon>
        <taxon>Cactaceae</taxon>
        <taxon>Cactoideae</taxon>
        <taxon>Echinocereeae</taxon>
        <taxon>Carnegiea</taxon>
    </lineage>
</organism>
<dbReference type="GO" id="GO:0030145">
    <property type="term" value="F:manganese ion binding"/>
    <property type="evidence" value="ECO:0007669"/>
    <property type="project" value="UniProtKB-UniRule"/>
</dbReference>
<feature type="domain" description="Cupin type-1" evidence="13">
    <location>
        <begin position="53"/>
        <end position="198"/>
    </location>
</feature>
<reference evidence="14" key="1">
    <citation type="submission" date="2022-04" db="EMBL/GenBank/DDBJ databases">
        <title>Carnegiea gigantea Genome sequencing and assembly v2.</title>
        <authorList>
            <person name="Copetti D."/>
            <person name="Sanderson M.J."/>
            <person name="Burquez A."/>
            <person name="Wojciechowski M.F."/>
        </authorList>
    </citation>
    <scope>NUCLEOTIDE SEQUENCE</scope>
    <source>
        <strain evidence="14">SGP5-SGP5p</strain>
        <tissue evidence="14">Aerial part</tissue>
    </source>
</reference>
<evidence type="ECO:0000256" key="4">
    <source>
        <dbReference type="ARBA" id="ARBA00022525"/>
    </source>
</evidence>
<dbReference type="GO" id="GO:0048046">
    <property type="term" value="C:apoplast"/>
    <property type="evidence" value="ECO:0007669"/>
    <property type="project" value="UniProtKB-SubCell"/>
</dbReference>
<keyword evidence="4 12" id="KW-0964">Secreted</keyword>
<feature type="disulfide bond" evidence="11">
    <location>
        <begin position="24"/>
        <end position="39"/>
    </location>
</feature>
<evidence type="ECO:0000256" key="7">
    <source>
        <dbReference type="ARBA" id="ARBA00023157"/>
    </source>
</evidence>
<evidence type="ECO:0000256" key="5">
    <source>
        <dbReference type="ARBA" id="ARBA00022723"/>
    </source>
</evidence>
<evidence type="ECO:0000256" key="1">
    <source>
        <dbReference type="ARBA" id="ARBA00004271"/>
    </source>
</evidence>
<dbReference type="PRINTS" id="PR00325">
    <property type="entry name" value="GERMIN"/>
</dbReference>
<feature type="binding site" evidence="10">
    <location>
        <position position="101"/>
    </location>
    <ligand>
        <name>Mn(2+)</name>
        <dbReference type="ChEBI" id="CHEBI:29035"/>
    </ligand>
</feature>
<dbReference type="Gene3D" id="2.60.120.10">
    <property type="entry name" value="Jelly Rolls"/>
    <property type="match status" value="1"/>
</dbReference>
<evidence type="ECO:0000313" key="14">
    <source>
        <dbReference type="EMBL" id="KAJ8437318.1"/>
    </source>
</evidence>
<dbReference type="InterPro" id="IPR011051">
    <property type="entry name" value="RmlC_Cupin_sf"/>
</dbReference>
<feature type="binding site" evidence="10">
    <location>
        <position position="146"/>
    </location>
    <ligand>
        <name>Mn(2+)</name>
        <dbReference type="ChEBI" id="CHEBI:29035"/>
    </ligand>
</feature>
<feature type="chain" id="PRO_5040531596" description="Germin-like protein" evidence="12">
    <location>
        <begin position="19"/>
        <end position="215"/>
    </location>
</feature>
<keyword evidence="15" id="KW-1185">Reference proteome</keyword>
<dbReference type="SUPFAM" id="SSF51182">
    <property type="entry name" value="RmlC-like cupins"/>
    <property type="match status" value="1"/>
</dbReference>
<dbReference type="SMART" id="SM00835">
    <property type="entry name" value="Cupin_1"/>
    <property type="match status" value="1"/>
</dbReference>
<evidence type="ECO:0000313" key="15">
    <source>
        <dbReference type="Proteomes" id="UP001153076"/>
    </source>
</evidence>
<name>A0A9Q1K5U9_9CARY</name>
<dbReference type="Proteomes" id="UP001153076">
    <property type="component" value="Unassembled WGS sequence"/>
</dbReference>
<feature type="binding site" evidence="10">
    <location>
        <position position="103"/>
    </location>
    <ligand>
        <name>Mn(2+)</name>
        <dbReference type="ChEBI" id="CHEBI:29035"/>
    </ligand>
</feature>
<evidence type="ECO:0000259" key="13">
    <source>
        <dbReference type="SMART" id="SM00835"/>
    </source>
</evidence>
<comment type="caution">
    <text evidence="14">The sequence shown here is derived from an EMBL/GenBank/DDBJ whole genome shotgun (WGS) entry which is preliminary data.</text>
</comment>
<dbReference type="Pfam" id="PF00190">
    <property type="entry name" value="Cupin_1"/>
    <property type="match status" value="1"/>
</dbReference>
<evidence type="ECO:0000256" key="12">
    <source>
        <dbReference type="RuleBase" id="RU366015"/>
    </source>
</evidence>
<dbReference type="PANTHER" id="PTHR31238">
    <property type="entry name" value="GERMIN-LIKE PROTEIN SUBFAMILY 3 MEMBER 3"/>
    <property type="match status" value="1"/>
</dbReference>
<evidence type="ECO:0000256" key="11">
    <source>
        <dbReference type="PIRSR" id="PIRSR601929-3"/>
    </source>
</evidence>
<dbReference type="InterPro" id="IPR001929">
    <property type="entry name" value="Germin"/>
</dbReference>
<feature type="binding site" evidence="10">
    <location>
        <position position="107"/>
    </location>
    <ligand>
        <name>Mn(2+)</name>
        <dbReference type="ChEBI" id="CHEBI:29035"/>
    </ligand>
</feature>
<gene>
    <name evidence="14" type="ORF">Cgig2_015049</name>
</gene>
<dbReference type="InterPro" id="IPR014710">
    <property type="entry name" value="RmlC-like_jellyroll"/>
</dbReference>
<dbReference type="InterPro" id="IPR006045">
    <property type="entry name" value="Cupin_1"/>
</dbReference>
<evidence type="ECO:0000256" key="6">
    <source>
        <dbReference type="ARBA" id="ARBA00022729"/>
    </source>
</evidence>
<feature type="signal peptide" evidence="12">
    <location>
        <begin position="1"/>
        <end position="18"/>
    </location>
</feature>
<keyword evidence="3 12" id="KW-0052">Apoplast</keyword>
<feature type="binding site" evidence="9">
    <location>
        <position position="103"/>
    </location>
    <ligand>
        <name>oxalate</name>
        <dbReference type="ChEBI" id="CHEBI:30623"/>
    </ligand>
</feature>
<dbReference type="CDD" id="cd02241">
    <property type="entry name" value="cupin_OxOx"/>
    <property type="match status" value="1"/>
</dbReference>
<dbReference type="EMBL" id="JAKOGI010000306">
    <property type="protein sequence ID" value="KAJ8437318.1"/>
    <property type="molecule type" value="Genomic_DNA"/>
</dbReference>
<dbReference type="FunFam" id="2.60.120.10:FF:000047">
    <property type="entry name" value="Auxin-binding protein ABP19a"/>
    <property type="match status" value="1"/>
</dbReference>
<comment type="subcellular location">
    <subcellularLocation>
        <location evidence="1 12">Secreted</location>
        <location evidence="1 12">Extracellular space</location>
        <location evidence="1 12">Apoplast</location>
    </subcellularLocation>
</comment>
<evidence type="ECO:0000256" key="2">
    <source>
        <dbReference type="ARBA" id="ARBA00007456"/>
    </source>
</evidence>